<protein>
    <submittedName>
        <fullName evidence="2">Uncharacterized protein</fullName>
    </submittedName>
</protein>
<sequence>MQQKKYESVSDKDSQSPADFKTLKRLQSQAKQDDELLASYEGQVNKIFKIASTLQCGQDDSKKVAHKLDNNLRDDVTRPSMNSITALAIQLNKLKILDTKLRVDSIDFAIKQGQKKVGNLRSHNEQIETQVDSLRLKLLKKESELIKDHSQRSDQLTKEIDDFQKTKIAQVERQAKKIQFQHYEILREIALQKRDNKKLYFHHQPILNLDEFLGYNLSAINQFLERLIVLQNQLSRLFNMQLPHSRTLTKYLPDSKFYDLLKKKEVMITGQKESIIDDEGDHRETTPMGIDNVSEKVIKLGDAYQLPLSSKTLNFQRRAARLSSSPIEPVELNSIPVIRQNSASSSAVRKITIPHRIINKPFNKLSIKDFLEFLVVIVRIIANFQVLLTILAIDTSDFTIEDWCNFEKILDTLSSVRESTHTIKLNSLVGSRLNSKTHSHDLLQQVYKSIVKSTYAQKHHNKALAFQTLNFNNLFINESTTGYGDDWDLISEIL</sequence>
<reference evidence="2 3" key="1">
    <citation type="journal article" date="2012" name="PLoS ONE">
        <title>Sequence and analysis of the genome of the pathogenic yeast Candida orthopsilosis.</title>
        <authorList>
            <person name="Riccombeni A."/>
            <person name="Vidanes G."/>
            <person name="Proux-Wera E."/>
            <person name="Wolfe K.H."/>
            <person name="Butler G."/>
        </authorList>
    </citation>
    <scope>NUCLEOTIDE SEQUENCE [LARGE SCALE GENOMIC DNA]</scope>
    <source>
        <strain evidence="2 3">Co 90-125</strain>
    </source>
</reference>
<dbReference type="HOGENOM" id="CLU_512992_0_0_1"/>
<keyword evidence="3" id="KW-1185">Reference proteome</keyword>
<evidence type="ECO:0000256" key="1">
    <source>
        <dbReference type="SAM" id="Coils"/>
    </source>
</evidence>
<feature type="coiled-coil region" evidence="1">
    <location>
        <begin position="124"/>
        <end position="166"/>
    </location>
</feature>
<dbReference type="EMBL" id="HE681722">
    <property type="protein sequence ID" value="CCG23385.1"/>
    <property type="molecule type" value="Genomic_DNA"/>
</dbReference>
<dbReference type="RefSeq" id="XP_003869520.1">
    <property type="nucleotide sequence ID" value="XM_003869471.1"/>
</dbReference>
<dbReference type="Proteomes" id="UP000005018">
    <property type="component" value="Chromosome 4"/>
</dbReference>
<dbReference type="eggNOG" id="ENOG502RQUH">
    <property type="taxonomic scope" value="Eukaryota"/>
</dbReference>
<dbReference type="KEGG" id="cot:CORT_0D05460"/>
<name>H8X6D7_CANO9</name>
<keyword evidence="1" id="KW-0175">Coiled coil</keyword>
<evidence type="ECO:0000313" key="3">
    <source>
        <dbReference type="Proteomes" id="UP000005018"/>
    </source>
</evidence>
<evidence type="ECO:0000313" key="2">
    <source>
        <dbReference type="EMBL" id="CCG23385.1"/>
    </source>
</evidence>
<gene>
    <name evidence="2" type="ORF">CORT_0D05460</name>
</gene>
<dbReference type="OrthoDB" id="4025768at2759"/>
<organism evidence="2 3">
    <name type="scientific">Candida orthopsilosis (strain 90-125)</name>
    <name type="common">Yeast</name>
    <dbReference type="NCBI Taxonomy" id="1136231"/>
    <lineage>
        <taxon>Eukaryota</taxon>
        <taxon>Fungi</taxon>
        <taxon>Dikarya</taxon>
        <taxon>Ascomycota</taxon>
        <taxon>Saccharomycotina</taxon>
        <taxon>Pichiomycetes</taxon>
        <taxon>Debaryomycetaceae</taxon>
        <taxon>Candida/Lodderomyces clade</taxon>
        <taxon>Candida</taxon>
    </lineage>
</organism>
<dbReference type="AlphaFoldDB" id="H8X6D7"/>
<dbReference type="GeneID" id="14540311"/>
<proteinExistence type="predicted"/>
<accession>H8X6D7</accession>